<reference evidence="1 2" key="1">
    <citation type="submission" date="2024-06" db="EMBL/GenBank/DDBJ databases">
        <title>The Natural Products Discovery Center: Release of the First 8490 Sequenced Strains for Exploring Actinobacteria Biosynthetic Diversity.</title>
        <authorList>
            <person name="Kalkreuter E."/>
            <person name="Kautsar S.A."/>
            <person name="Yang D."/>
            <person name="Bader C.D."/>
            <person name="Teijaro C.N."/>
            <person name="Fluegel L."/>
            <person name="Davis C.M."/>
            <person name="Simpson J.R."/>
            <person name="Lauterbach L."/>
            <person name="Steele A.D."/>
            <person name="Gui C."/>
            <person name="Meng S."/>
            <person name="Li G."/>
            <person name="Viehrig K."/>
            <person name="Ye F."/>
            <person name="Su P."/>
            <person name="Kiefer A.F."/>
            <person name="Nichols A."/>
            <person name="Cepeda A.J."/>
            <person name="Yan W."/>
            <person name="Fan B."/>
            <person name="Jiang Y."/>
            <person name="Adhikari A."/>
            <person name="Zheng C.-J."/>
            <person name="Schuster L."/>
            <person name="Cowan T.M."/>
            <person name="Smanski M.J."/>
            <person name="Chevrette M.G."/>
            <person name="De Carvalho L.P.S."/>
            <person name="Shen B."/>
        </authorList>
    </citation>
    <scope>NUCLEOTIDE SEQUENCE [LARGE SCALE GENOMIC DNA]</scope>
    <source>
        <strain evidence="1 2">NPDC000632</strain>
    </source>
</reference>
<keyword evidence="2" id="KW-1185">Reference proteome</keyword>
<comment type="caution">
    <text evidence="1">The sequence shown here is derived from an EMBL/GenBank/DDBJ whole genome shotgun (WGS) entry which is preliminary data.</text>
</comment>
<gene>
    <name evidence="1" type="ORF">ABT322_30735</name>
</gene>
<evidence type="ECO:0000313" key="2">
    <source>
        <dbReference type="Proteomes" id="UP001490330"/>
    </source>
</evidence>
<name>A0ABV1VNG0_9ACTN</name>
<dbReference type="Proteomes" id="UP001490330">
    <property type="component" value="Unassembled WGS sequence"/>
</dbReference>
<dbReference type="EMBL" id="JBEPCV010000039">
    <property type="protein sequence ID" value="MER6908034.1"/>
    <property type="molecule type" value="Genomic_DNA"/>
</dbReference>
<evidence type="ECO:0000313" key="1">
    <source>
        <dbReference type="EMBL" id="MER6908034.1"/>
    </source>
</evidence>
<accession>A0ABV1VNG0</accession>
<sequence length="54" mass="5528">MGKPRTFASALAGTALLFLPLLLTLGAGEQGTDDLPWTGISAQAAAGEDDLPWT</sequence>
<organism evidence="1 2">
    <name type="scientific">Streptomyces flaveolus</name>
    <dbReference type="NCBI Taxonomy" id="67297"/>
    <lineage>
        <taxon>Bacteria</taxon>
        <taxon>Bacillati</taxon>
        <taxon>Actinomycetota</taxon>
        <taxon>Actinomycetes</taxon>
        <taxon>Kitasatosporales</taxon>
        <taxon>Streptomycetaceae</taxon>
        <taxon>Streptomyces</taxon>
    </lineage>
</organism>
<dbReference type="RefSeq" id="WP_350715885.1">
    <property type="nucleotide sequence ID" value="NZ_JBEPCO010000003.1"/>
</dbReference>
<dbReference type="GeneID" id="97361023"/>
<protein>
    <submittedName>
        <fullName evidence="1">Uncharacterized protein</fullName>
    </submittedName>
</protein>
<proteinExistence type="predicted"/>